<dbReference type="EMBL" id="CP042469">
    <property type="protein sequence ID" value="QOX62217.1"/>
    <property type="molecule type" value="Genomic_DNA"/>
</dbReference>
<name>A0ACD1A7C4_9FIRM</name>
<gene>
    <name evidence="1" type="primary">copZ</name>
    <name evidence="1" type="ORF">FRZ06_02035</name>
</gene>
<keyword evidence="2" id="KW-1185">Reference proteome</keyword>
<organism evidence="1 2">
    <name type="scientific">Anoxybacterium hadale</name>
    <dbReference type="NCBI Taxonomy" id="3408580"/>
    <lineage>
        <taxon>Bacteria</taxon>
        <taxon>Bacillati</taxon>
        <taxon>Bacillota</taxon>
        <taxon>Clostridia</taxon>
        <taxon>Peptostreptococcales</taxon>
        <taxon>Anaerovoracaceae</taxon>
        <taxon>Anoxybacterium</taxon>
    </lineage>
</organism>
<evidence type="ECO:0000313" key="1">
    <source>
        <dbReference type="EMBL" id="QOX62217.1"/>
    </source>
</evidence>
<evidence type="ECO:0000313" key="2">
    <source>
        <dbReference type="Proteomes" id="UP000594014"/>
    </source>
</evidence>
<protein>
    <submittedName>
        <fullName evidence="1">Copper chaperone CopZ</fullName>
    </submittedName>
</protein>
<accession>A0ACD1A7C4</accession>
<proteinExistence type="predicted"/>
<sequence length="68" mass="7212">MEKKVLNVEGMSCLHCVNAVTNALTALDGVGDVAIDLEGKTVAVEYDGDKVSLDAIRDAIEEEGYDVV</sequence>
<reference evidence="1" key="1">
    <citation type="submission" date="2019-08" db="EMBL/GenBank/DDBJ databases">
        <title>Genome sequence of Clostridiales bacterium MT110.</title>
        <authorList>
            <person name="Cao J."/>
        </authorList>
    </citation>
    <scope>NUCLEOTIDE SEQUENCE</scope>
    <source>
        <strain evidence="1">MT110</strain>
    </source>
</reference>
<dbReference type="Proteomes" id="UP000594014">
    <property type="component" value="Chromosome"/>
</dbReference>